<dbReference type="RefSeq" id="WP_150613069.1">
    <property type="nucleotide sequence ID" value="NZ_CABPRU010000005.1"/>
</dbReference>
<feature type="domain" description="HNH nuclease" evidence="2">
    <location>
        <begin position="56"/>
        <end position="99"/>
    </location>
</feature>
<dbReference type="EMBL" id="CABPRU010000005">
    <property type="protein sequence ID" value="VVE06914.1"/>
    <property type="molecule type" value="Genomic_DNA"/>
</dbReference>
<sequence>MDKHTPTYEVMADGRIFSVNGTWRGKEMHELAQDLNKSGYPCVRIVIGGKRRRVTVHSLVARTHIGPQPAPGYEIRHLDGNKLNAHYTNLAWGTRKENAADRELHGHTSRGEKHSAAIKASNHKERVIRGENHHHTRRRAALAKARG</sequence>
<organism evidence="3 4">
    <name type="scientific">Pandoraea terrigena</name>
    <dbReference type="NCBI Taxonomy" id="2508292"/>
    <lineage>
        <taxon>Bacteria</taxon>
        <taxon>Pseudomonadati</taxon>
        <taxon>Pseudomonadota</taxon>
        <taxon>Betaproteobacteria</taxon>
        <taxon>Burkholderiales</taxon>
        <taxon>Burkholderiaceae</taxon>
        <taxon>Pandoraea</taxon>
    </lineage>
</organism>
<dbReference type="Pfam" id="PF13392">
    <property type="entry name" value="HNH_3"/>
    <property type="match status" value="1"/>
</dbReference>
<keyword evidence="4" id="KW-1185">Reference proteome</keyword>
<evidence type="ECO:0000256" key="1">
    <source>
        <dbReference type="SAM" id="MobiDB-lite"/>
    </source>
</evidence>
<dbReference type="SUPFAM" id="SSF54060">
    <property type="entry name" value="His-Me finger endonucleases"/>
    <property type="match status" value="1"/>
</dbReference>
<feature type="compositionally biased region" description="Basic and acidic residues" evidence="1">
    <location>
        <begin position="122"/>
        <end position="133"/>
    </location>
</feature>
<proteinExistence type="predicted"/>
<evidence type="ECO:0000313" key="3">
    <source>
        <dbReference type="EMBL" id="VVE06914.1"/>
    </source>
</evidence>
<evidence type="ECO:0000259" key="2">
    <source>
        <dbReference type="Pfam" id="PF13392"/>
    </source>
</evidence>
<protein>
    <recommendedName>
        <fullName evidence="2">HNH nuclease domain-containing protein</fullName>
    </recommendedName>
</protein>
<dbReference type="Proteomes" id="UP000334380">
    <property type="component" value="Unassembled WGS sequence"/>
</dbReference>
<name>A0A5E4V5T8_9BURK</name>
<feature type="compositionally biased region" description="Basic residues" evidence="1">
    <location>
        <begin position="134"/>
        <end position="147"/>
    </location>
</feature>
<dbReference type="InterPro" id="IPR003615">
    <property type="entry name" value="HNH_nuc"/>
</dbReference>
<dbReference type="InterPro" id="IPR044925">
    <property type="entry name" value="His-Me_finger_sf"/>
</dbReference>
<gene>
    <name evidence="3" type="ORF">PTE31013_02437</name>
</gene>
<feature type="region of interest" description="Disordered" evidence="1">
    <location>
        <begin position="98"/>
        <end position="147"/>
    </location>
</feature>
<accession>A0A5E4V5T8</accession>
<dbReference type="AlphaFoldDB" id="A0A5E4V5T8"/>
<feature type="compositionally biased region" description="Basic and acidic residues" evidence="1">
    <location>
        <begin position="98"/>
        <end position="115"/>
    </location>
</feature>
<reference evidence="3 4" key="1">
    <citation type="submission" date="2019-08" db="EMBL/GenBank/DDBJ databases">
        <authorList>
            <person name="Peeters C."/>
        </authorList>
    </citation>
    <scope>NUCLEOTIDE SEQUENCE [LARGE SCALE GENOMIC DNA]</scope>
    <source>
        <strain evidence="3 4">LMG 31013</strain>
    </source>
</reference>
<evidence type="ECO:0000313" key="4">
    <source>
        <dbReference type="Proteomes" id="UP000334380"/>
    </source>
</evidence>
<dbReference type="Gene3D" id="3.90.75.20">
    <property type="match status" value="1"/>
</dbReference>
<dbReference type="OrthoDB" id="9135936at2"/>